<sequence length="118" mass="12979">MGSKTKIIKQESATQGWTNTGTTKEQLQAGATVKPEHQTSDSGKFRNSNGRGYHTSIQKQQATGSIMEYITVKEYLSRGLSEKPASARELQPAGNHRGRRPQGRRATNSKNKELPTPP</sequence>
<evidence type="ECO:0000313" key="2">
    <source>
        <dbReference type="EMBL" id="MED6121552.1"/>
    </source>
</evidence>
<feature type="compositionally biased region" description="Polar residues" evidence="1">
    <location>
        <begin position="40"/>
        <end position="64"/>
    </location>
</feature>
<reference evidence="2 3" key="1">
    <citation type="journal article" date="2023" name="Plants (Basel)">
        <title>Bridging the Gap: Combining Genomics and Transcriptomics Approaches to Understand Stylosanthes scabra, an Orphan Legume from the Brazilian Caatinga.</title>
        <authorList>
            <person name="Ferreira-Neto J.R.C."/>
            <person name="da Silva M.D."/>
            <person name="Binneck E."/>
            <person name="de Melo N.F."/>
            <person name="da Silva R.H."/>
            <person name="de Melo A.L.T.M."/>
            <person name="Pandolfi V."/>
            <person name="Bustamante F.O."/>
            <person name="Brasileiro-Vidal A.C."/>
            <person name="Benko-Iseppon A.M."/>
        </authorList>
    </citation>
    <scope>NUCLEOTIDE SEQUENCE [LARGE SCALE GENOMIC DNA]</scope>
    <source>
        <tissue evidence="2">Leaves</tissue>
    </source>
</reference>
<evidence type="ECO:0000256" key="1">
    <source>
        <dbReference type="SAM" id="MobiDB-lite"/>
    </source>
</evidence>
<keyword evidence="3" id="KW-1185">Reference proteome</keyword>
<feature type="compositionally biased region" description="Polar residues" evidence="1">
    <location>
        <begin position="11"/>
        <end position="26"/>
    </location>
</feature>
<protein>
    <submittedName>
        <fullName evidence="2">Uncharacterized protein</fullName>
    </submittedName>
</protein>
<evidence type="ECO:0000313" key="3">
    <source>
        <dbReference type="Proteomes" id="UP001341840"/>
    </source>
</evidence>
<organism evidence="2 3">
    <name type="scientific">Stylosanthes scabra</name>
    <dbReference type="NCBI Taxonomy" id="79078"/>
    <lineage>
        <taxon>Eukaryota</taxon>
        <taxon>Viridiplantae</taxon>
        <taxon>Streptophyta</taxon>
        <taxon>Embryophyta</taxon>
        <taxon>Tracheophyta</taxon>
        <taxon>Spermatophyta</taxon>
        <taxon>Magnoliopsida</taxon>
        <taxon>eudicotyledons</taxon>
        <taxon>Gunneridae</taxon>
        <taxon>Pentapetalae</taxon>
        <taxon>rosids</taxon>
        <taxon>fabids</taxon>
        <taxon>Fabales</taxon>
        <taxon>Fabaceae</taxon>
        <taxon>Papilionoideae</taxon>
        <taxon>50 kb inversion clade</taxon>
        <taxon>dalbergioids sensu lato</taxon>
        <taxon>Dalbergieae</taxon>
        <taxon>Pterocarpus clade</taxon>
        <taxon>Stylosanthes</taxon>
    </lineage>
</organism>
<gene>
    <name evidence="2" type="ORF">PIB30_031313</name>
</gene>
<feature type="region of interest" description="Disordered" evidence="1">
    <location>
        <begin position="1"/>
        <end position="65"/>
    </location>
</feature>
<proteinExistence type="predicted"/>
<dbReference type="Proteomes" id="UP001341840">
    <property type="component" value="Unassembled WGS sequence"/>
</dbReference>
<comment type="caution">
    <text evidence="2">The sequence shown here is derived from an EMBL/GenBank/DDBJ whole genome shotgun (WGS) entry which is preliminary data.</text>
</comment>
<dbReference type="EMBL" id="JASCZI010030342">
    <property type="protein sequence ID" value="MED6121552.1"/>
    <property type="molecule type" value="Genomic_DNA"/>
</dbReference>
<accession>A0ABU6RC10</accession>
<name>A0ABU6RC10_9FABA</name>
<feature type="region of interest" description="Disordered" evidence="1">
    <location>
        <begin position="80"/>
        <end position="118"/>
    </location>
</feature>